<feature type="transmembrane region" description="Helical" evidence="5">
    <location>
        <begin position="150"/>
        <end position="174"/>
    </location>
</feature>
<feature type="transmembrane region" description="Helical" evidence="5">
    <location>
        <begin position="82"/>
        <end position="103"/>
    </location>
</feature>
<feature type="transmembrane region" description="Helical" evidence="5">
    <location>
        <begin position="194"/>
        <end position="216"/>
    </location>
</feature>
<name>A0ABS6XM29_9SPHN</name>
<keyword evidence="4 5" id="KW-0472">Membrane</keyword>
<organism evidence="7 8">
    <name type="scientific">Stakelama flava</name>
    <dbReference type="NCBI Taxonomy" id="2860338"/>
    <lineage>
        <taxon>Bacteria</taxon>
        <taxon>Pseudomonadati</taxon>
        <taxon>Pseudomonadota</taxon>
        <taxon>Alphaproteobacteria</taxon>
        <taxon>Sphingomonadales</taxon>
        <taxon>Sphingomonadaceae</taxon>
        <taxon>Stakelama</taxon>
    </lineage>
</organism>
<dbReference type="InterPro" id="IPR011577">
    <property type="entry name" value="Cyt_b561_bac/Ni-Hgenase"/>
</dbReference>
<keyword evidence="2 5" id="KW-0812">Transmembrane</keyword>
<dbReference type="Proteomes" id="UP001197214">
    <property type="component" value="Unassembled WGS sequence"/>
</dbReference>
<proteinExistence type="predicted"/>
<dbReference type="InterPro" id="IPR051542">
    <property type="entry name" value="Hydrogenase_cytochrome"/>
</dbReference>
<dbReference type="RefSeq" id="WP_219238367.1">
    <property type="nucleotide sequence ID" value="NZ_JAHWZX010000008.1"/>
</dbReference>
<evidence type="ECO:0000256" key="1">
    <source>
        <dbReference type="ARBA" id="ARBA00004141"/>
    </source>
</evidence>
<dbReference type="EMBL" id="JAHWZX010000008">
    <property type="protein sequence ID" value="MBW4331262.1"/>
    <property type="molecule type" value="Genomic_DNA"/>
</dbReference>
<evidence type="ECO:0000313" key="8">
    <source>
        <dbReference type="Proteomes" id="UP001197214"/>
    </source>
</evidence>
<keyword evidence="3 5" id="KW-1133">Transmembrane helix</keyword>
<protein>
    <submittedName>
        <fullName evidence="7">Cytochrome b/b6 domain-containing protein</fullName>
    </submittedName>
</protein>
<evidence type="ECO:0000259" key="6">
    <source>
        <dbReference type="Pfam" id="PF01292"/>
    </source>
</evidence>
<evidence type="ECO:0000256" key="2">
    <source>
        <dbReference type="ARBA" id="ARBA00022692"/>
    </source>
</evidence>
<reference evidence="7 8" key="1">
    <citation type="submission" date="2021-07" db="EMBL/GenBank/DDBJ databases">
        <title>Stakelama flava sp. nov., a novel endophytic bacterium isolated from branch of Kandelia candel.</title>
        <authorList>
            <person name="Tuo L."/>
        </authorList>
    </citation>
    <scope>NUCLEOTIDE SEQUENCE [LARGE SCALE GENOMIC DNA]</scope>
    <source>
        <strain evidence="7 8">CBK3Z-3</strain>
    </source>
</reference>
<feature type="transmembrane region" description="Helical" evidence="5">
    <location>
        <begin position="20"/>
        <end position="39"/>
    </location>
</feature>
<keyword evidence="8" id="KW-1185">Reference proteome</keyword>
<feature type="domain" description="Cytochrome b561 bacterial/Ni-hydrogenase" evidence="6">
    <location>
        <begin position="12"/>
        <end position="228"/>
    </location>
</feature>
<dbReference type="PANTHER" id="PTHR30485">
    <property type="entry name" value="NI/FE-HYDROGENASE 1 B-TYPE CYTOCHROME SUBUNIT"/>
    <property type="match status" value="1"/>
</dbReference>
<evidence type="ECO:0000256" key="4">
    <source>
        <dbReference type="ARBA" id="ARBA00023136"/>
    </source>
</evidence>
<accession>A0ABS6XM29</accession>
<comment type="subcellular location">
    <subcellularLocation>
        <location evidence="1">Membrane</location>
        <topology evidence="1">Multi-pass membrane protein</topology>
    </subcellularLocation>
</comment>
<evidence type="ECO:0000313" key="7">
    <source>
        <dbReference type="EMBL" id="MBW4331262.1"/>
    </source>
</evidence>
<dbReference type="PANTHER" id="PTHR30485:SF1">
    <property type="entry name" value="CYTOCHROME YDHU-RELATED"/>
    <property type="match status" value="1"/>
</dbReference>
<dbReference type="Pfam" id="PF01292">
    <property type="entry name" value="Ni_hydr_CYTB"/>
    <property type="match status" value="1"/>
</dbReference>
<gene>
    <name evidence="7" type="ORF">KY084_10300</name>
</gene>
<comment type="caution">
    <text evidence="7">The sequence shown here is derived from an EMBL/GenBank/DDBJ whole genome shotgun (WGS) entry which is preliminary data.</text>
</comment>
<sequence length="238" mass="27027">MSERKDRRGIYRHRLATRLWHWVTAATIFVMLGSGLMILNAHPHLYWGQYGANFDHPWISFSRFPGWMTIPSTYNLALARRWHLTFALLLAFALLAFMIASLINRHFQRDLRVAPRELAPGHLWCDLKAHLAFRFHDPARPGAFNTLQKLSYVAVIFVLLPLIIGTGLTMSPGINAAWPWLLDLFGGRQSARSIHFITATLIVAFIIVHLTLVILAGPLGEIRSMITGWWRVPAGDGE</sequence>
<evidence type="ECO:0000256" key="3">
    <source>
        <dbReference type="ARBA" id="ARBA00022989"/>
    </source>
</evidence>
<evidence type="ECO:0000256" key="5">
    <source>
        <dbReference type="SAM" id="Phobius"/>
    </source>
</evidence>